<dbReference type="GO" id="GO:0016787">
    <property type="term" value="F:hydrolase activity"/>
    <property type="evidence" value="ECO:0007669"/>
    <property type="project" value="UniProtKB-KW"/>
</dbReference>
<accession>A0A816AWW1</accession>
<dbReference type="OrthoDB" id="408631at2759"/>
<keyword evidence="5" id="KW-1185">Reference proteome</keyword>
<feature type="domain" description="Alpha/beta hydrolase fold-3" evidence="2">
    <location>
        <begin position="144"/>
        <end position="348"/>
    </location>
</feature>
<protein>
    <recommendedName>
        <fullName evidence="2">Alpha/beta hydrolase fold-3 domain-containing protein</fullName>
    </recommendedName>
</protein>
<dbReference type="Proteomes" id="UP000663877">
    <property type="component" value="Unassembled WGS sequence"/>
</dbReference>
<reference evidence="4" key="1">
    <citation type="submission" date="2021-02" db="EMBL/GenBank/DDBJ databases">
        <authorList>
            <person name="Nowell W R."/>
        </authorList>
    </citation>
    <scope>NUCLEOTIDE SEQUENCE</scope>
</reference>
<keyword evidence="1" id="KW-0378">Hydrolase</keyword>
<evidence type="ECO:0000313" key="3">
    <source>
        <dbReference type="EMBL" id="CAF1104007.1"/>
    </source>
</evidence>
<dbReference type="SUPFAM" id="SSF53474">
    <property type="entry name" value="alpha/beta-Hydrolases"/>
    <property type="match status" value="1"/>
</dbReference>
<comment type="caution">
    <text evidence="4">The sequence shown here is derived from an EMBL/GenBank/DDBJ whole genome shotgun (WGS) entry which is preliminary data.</text>
</comment>
<dbReference type="EMBL" id="CAJNOI010000129">
    <property type="protein sequence ID" value="CAF1104007.1"/>
    <property type="molecule type" value="Genomic_DNA"/>
</dbReference>
<evidence type="ECO:0000256" key="1">
    <source>
        <dbReference type="ARBA" id="ARBA00022801"/>
    </source>
</evidence>
<dbReference type="PANTHER" id="PTHR48081:SF8">
    <property type="entry name" value="ALPHA_BETA HYDROLASE FOLD-3 DOMAIN-CONTAINING PROTEIN-RELATED"/>
    <property type="match status" value="1"/>
</dbReference>
<dbReference type="InterPro" id="IPR013094">
    <property type="entry name" value="AB_hydrolase_3"/>
</dbReference>
<gene>
    <name evidence="3" type="ORF">BJG266_LOCUS21512</name>
    <name evidence="4" type="ORF">QVE165_LOCUS52665</name>
</gene>
<dbReference type="InterPro" id="IPR050300">
    <property type="entry name" value="GDXG_lipolytic_enzyme"/>
</dbReference>
<dbReference type="Pfam" id="PF07859">
    <property type="entry name" value="Abhydrolase_3"/>
    <property type="match status" value="1"/>
</dbReference>
<dbReference type="PANTHER" id="PTHR48081">
    <property type="entry name" value="AB HYDROLASE SUPERFAMILY PROTEIN C4A8.06C"/>
    <property type="match status" value="1"/>
</dbReference>
<proteinExistence type="predicted"/>
<dbReference type="Proteomes" id="UP000663832">
    <property type="component" value="Unassembled WGS sequence"/>
</dbReference>
<dbReference type="Gene3D" id="3.40.50.1820">
    <property type="entry name" value="alpha/beta hydrolase"/>
    <property type="match status" value="1"/>
</dbReference>
<sequence length="374" mass="42209">MTLFQNGLFGCLKKLTIIILIVAIAIPLRYGSTSPSYLAVRLIHSMFSLKNSLIPDKTRPTLSADYRAFEDLIRMKPLTKIDTSVDPLVIIKELRLTMGQTNISPKPAECQIRKEIFKYNAHTTDGYWVSNQLKSSSKNSDKILIYIHGGGFMTGDINTYSGFECYLSRIFNINVLHVEYRLVPEHPYPAAVDDTIALYHALLDQNISSSRMMIMGDSAGGGLTLQTMQALITRELPVPRGVILLSPWADISSSGESYTRNRPIDPILFDHNSTWVAAQILGPKQIHFSHKDPLISPLYGSFKGFPPMYVNVGTAEITEDDSREIVKRAKQANVDVTLEVAVHLMHVYPIFYLYYPEARNTIDNINEWMKTKFD</sequence>
<evidence type="ECO:0000313" key="5">
    <source>
        <dbReference type="Proteomes" id="UP000663832"/>
    </source>
</evidence>
<evidence type="ECO:0000259" key="2">
    <source>
        <dbReference type="Pfam" id="PF07859"/>
    </source>
</evidence>
<dbReference type="EMBL" id="CAJNOM010001278">
    <property type="protein sequence ID" value="CAF1601078.1"/>
    <property type="molecule type" value="Genomic_DNA"/>
</dbReference>
<dbReference type="InterPro" id="IPR029058">
    <property type="entry name" value="AB_hydrolase_fold"/>
</dbReference>
<dbReference type="AlphaFoldDB" id="A0A816AWW1"/>
<organism evidence="4 5">
    <name type="scientific">Adineta steineri</name>
    <dbReference type="NCBI Taxonomy" id="433720"/>
    <lineage>
        <taxon>Eukaryota</taxon>
        <taxon>Metazoa</taxon>
        <taxon>Spiralia</taxon>
        <taxon>Gnathifera</taxon>
        <taxon>Rotifera</taxon>
        <taxon>Eurotatoria</taxon>
        <taxon>Bdelloidea</taxon>
        <taxon>Adinetida</taxon>
        <taxon>Adinetidae</taxon>
        <taxon>Adineta</taxon>
    </lineage>
</organism>
<evidence type="ECO:0000313" key="4">
    <source>
        <dbReference type="EMBL" id="CAF1601078.1"/>
    </source>
</evidence>
<name>A0A816AWW1_9BILA</name>